<dbReference type="Pfam" id="PF03445">
    <property type="entry name" value="DUF294"/>
    <property type="match status" value="1"/>
</dbReference>
<evidence type="ECO:0000256" key="2">
    <source>
        <dbReference type="PROSITE-ProRule" id="PRU00703"/>
    </source>
</evidence>
<dbReference type="RefSeq" id="WP_012500289.1">
    <property type="nucleotide sequence ID" value="NC_011026.1"/>
</dbReference>
<feature type="domain" description="Cyclic nucleotide-binding" evidence="3">
    <location>
        <begin position="19"/>
        <end position="122"/>
    </location>
</feature>
<dbReference type="EMBL" id="CP001100">
    <property type="protein sequence ID" value="ACF14205.1"/>
    <property type="molecule type" value="Genomic_DNA"/>
</dbReference>
<dbReference type="SMART" id="SM00100">
    <property type="entry name" value="cNMP"/>
    <property type="match status" value="1"/>
</dbReference>
<sequence length="649" mass="73213">MASNTIVDRVKTELRHYPPFDQLSEEMLASLAAQVVVRYFEEGEIIFRKGDAPKPFAFVVVKGSVNLYDTLNDEDVLIDICDEGDIFGVRMLFAHDNYYSTSKVAEESLIYAIPVEHFKMLIESEPKIALFFAAEFAAGMPERENSLVHAIALRKEFAESPCKPVLVENDTLQIRAIKNVVTCSPDISIQKAAKIMAERNVGSIIMVTENRFPIGIITDTDLRKKVVAVEENIKSRPVSEIMSSPVFTISGDQTVADMIILMMKTGLRHFCVTEDGTAQSSVIGLISEHDIVTAEGNNPSVLIKEIMQAQEIAALPPEREKAENLLVSYLQQEVAIHFISNVVTEVNDAIILKAMSFAQASLAAEGWNAPEVKFCWLSLGSEGRKEQLLRTDQDNAILYEEPTPEEAEAAKAYFLALGEKVTQTLIACGFKKCPADVMASNPKWCKPLSDWKEYFQHWILSPEPMALMHASIFFDFRPVYGEVRLADELKRFILEKVVAGRGFIQFLAKNALQNPPPLSFFRNFIVEHGGKHANEFDIKSRAMMPLCDAARVLTYELGIKDYLSTTERFEKIAEKEPALKELAQESAMAYEILMRIRAANGLKNQNSGRYINPNHLNKLERQTLRNIFKTIERMQNTFNLRYQLDYIRG</sequence>
<dbReference type="InterPro" id="IPR005105">
    <property type="entry name" value="GlnD_Uridyltrans_N"/>
</dbReference>
<dbReference type="InterPro" id="IPR018490">
    <property type="entry name" value="cNMP-bd_dom_sf"/>
</dbReference>
<proteinExistence type="predicted"/>
<dbReference type="InterPro" id="IPR046342">
    <property type="entry name" value="CBS_dom_sf"/>
</dbReference>
<accession>B3QTA6</accession>
<organism evidence="5 6">
    <name type="scientific">Chloroherpeton thalassium (strain ATCC 35110 / GB-78)</name>
    <dbReference type="NCBI Taxonomy" id="517418"/>
    <lineage>
        <taxon>Bacteria</taxon>
        <taxon>Pseudomonadati</taxon>
        <taxon>Chlorobiota</taxon>
        <taxon>Chlorobiia</taxon>
        <taxon>Chlorobiales</taxon>
        <taxon>Chloroherpetonaceae</taxon>
        <taxon>Chloroherpeton</taxon>
    </lineage>
</organism>
<dbReference type="SUPFAM" id="SSF51206">
    <property type="entry name" value="cAMP-binding domain-like"/>
    <property type="match status" value="1"/>
</dbReference>
<dbReference type="GO" id="GO:0008773">
    <property type="term" value="F:[protein-PII] uridylyltransferase activity"/>
    <property type="evidence" value="ECO:0007669"/>
    <property type="project" value="InterPro"/>
</dbReference>
<dbReference type="eggNOG" id="COG2905">
    <property type="taxonomic scope" value="Bacteria"/>
</dbReference>
<dbReference type="PANTHER" id="PTHR43080">
    <property type="entry name" value="CBS DOMAIN-CONTAINING PROTEIN CBSX3, MITOCHONDRIAL"/>
    <property type="match status" value="1"/>
</dbReference>
<dbReference type="Pfam" id="PF00027">
    <property type="entry name" value="cNMP_binding"/>
    <property type="match status" value="1"/>
</dbReference>
<keyword evidence="6" id="KW-1185">Reference proteome</keyword>
<dbReference type="Gene3D" id="3.10.580.10">
    <property type="entry name" value="CBS-domain"/>
    <property type="match status" value="1"/>
</dbReference>
<dbReference type="SMART" id="SM00116">
    <property type="entry name" value="CBS"/>
    <property type="match status" value="2"/>
</dbReference>
<dbReference type="PROSITE" id="PS50042">
    <property type="entry name" value="CNMP_BINDING_3"/>
    <property type="match status" value="1"/>
</dbReference>
<evidence type="ECO:0000313" key="6">
    <source>
        <dbReference type="Proteomes" id="UP000001208"/>
    </source>
</evidence>
<protein>
    <submittedName>
        <fullName evidence="5">Putative CBS domain and cyclic nucleotide-regulated nucleotidyltransferase</fullName>
    </submittedName>
</protein>
<reference evidence="5 6" key="1">
    <citation type="submission" date="2008-06" db="EMBL/GenBank/DDBJ databases">
        <title>Complete sequence of Chloroherpeton thalassium ATCC 35110.</title>
        <authorList>
            <consortium name="US DOE Joint Genome Institute"/>
            <person name="Lucas S."/>
            <person name="Copeland A."/>
            <person name="Lapidus A."/>
            <person name="Glavina del Rio T."/>
            <person name="Dalin E."/>
            <person name="Tice H."/>
            <person name="Bruce D."/>
            <person name="Goodwin L."/>
            <person name="Pitluck S."/>
            <person name="Schmutz J."/>
            <person name="Larimer F."/>
            <person name="Land M."/>
            <person name="Hauser L."/>
            <person name="Kyrpides N."/>
            <person name="Mikhailova N."/>
            <person name="Liu Z."/>
            <person name="Li T."/>
            <person name="Zhao F."/>
            <person name="Overmann J."/>
            <person name="Bryant D.A."/>
            <person name="Richardson P."/>
        </authorList>
    </citation>
    <scope>NUCLEOTIDE SEQUENCE [LARGE SCALE GENOMIC DNA]</scope>
    <source>
        <strain evidence="6">ATCC 35110 / GB-78</strain>
    </source>
</reference>
<dbReference type="InterPro" id="IPR014710">
    <property type="entry name" value="RmlC-like_jellyroll"/>
</dbReference>
<keyword evidence="5" id="KW-0808">Transferase</keyword>
<dbReference type="CDD" id="cd00038">
    <property type="entry name" value="CAP_ED"/>
    <property type="match status" value="1"/>
</dbReference>
<name>B3QTA6_CHLT3</name>
<feature type="domain" description="CBS" evidence="4">
    <location>
        <begin position="176"/>
        <end position="235"/>
    </location>
</feature>
<dbReference type="HOGENOM" id="CLU_027866_1_0_10"/>
<dbReference type="AlphaFoldDB" id="B3QTA6"/>
<evidence type="ECO:0000256" key="1">
    <source>
        <dbReference type="ARBA" id="ARBA00023122"/>
    </source>
</evidence>
<keyword evidence="1 2" id="KW-0129">CBS domain</keyword>
<feature type="domain" description="CBS" evidence="4">
    <location>
        <begin position="242"/>
        <end position="301"/>
    </location>
</feature>
<dbReference type="PANTHER" id="PTHR43080:SF2">
    <property type="entry name" value="CBS DOMAIN-CONTAINING PROTEIN"/>
    <property type="match status" value="1"/>
</dbReference>
<dbReference type="Proteomes" id="UP000001208">
    <property type="component" value="Chromosome"/>
</dbReference>
<dbReference type="PROSITE" id="PS51371">
    <property type="entry name" value="CBS"/>
    <property type="match status" value="2"/>
</dbReference>
<dbReference type="Pfam" id="PF00571">
    <property type="entry name" value="CBS"/>
    <property type="match status" value="2"/>
</dbReference>
<evidence type="ECO:0000259" key="3">
    <source>
        <dbReference type="PROSITE" id="PS50042"/>
    </source>
</evidence>
<dbReference type="STRING" id="517418.Ctha_1748"/>
<evidence type="ECO:0000259" key="4">
    <source>
        <dbReference type="PROSITE" id="PS51371"/>
    </source>
</evidence>
<dbReference type="OrthoDB" id="9810963at2"/>
<dbReference type="KEGG" id="cts:Ctha_1748"/>
<gene>
    <name evidence="5" type="ordered locus">Ctha_1748</name>
</gene>
<dbReference type="InterPro" id="IPR051257">
    <property type="entry name" value="Diverse_CBS-Domain"/>
</dbReference>
<dbReference type="InterPro" id="IPR000644">
    <property type="entry name" value="CBS_dom"/>
</dbReference>
<dbReference type="CDD" id="cd05401">
    <property type="entry name" value="NT_GlnE_GlnD_like"/>
    <property type="match status" value="1"/>
</dbReference>
<dbReference type="InterPro" id="IPR000595">
    <property type="entry name" value="cNMP-bd_dom"/>
</dbReference>
<dbReference type="SUPFAM" id="SSF54631">
    <property type="entry name" value="CBS-domain pair"/>
    <property type="match status" value="1"/>
</dbReference>
<evidence type="ECO:0000313" key="5">
    <source>
        <dbReference type="EMBL" id="ACF14205.1"/>
    </source>
</evidence>
<dbReference type="InterPro" id="IPR018821">
    <property type="entry name" value="DUF294_put_nucleoTrafse_sb-bd"/>
</dbReference>
<dbReference type="Pfam" id="PF10335">
    <property type="entry name" value="DUF294_C"/>
    <property type="match status" value="1"/>
</dbReference>
<dbReference type="Gene3D" id="2.60.120.10">
    <property type="entry name" value="Jelly Rolls"/>
    <property type="match status" value="1"/>
</dbReference>